<dbReference type="RefSeq" id="WP_345173099.1">
    <property type="nucleotide sequence ID" value="NZ_BAABFQ010000004.1"/>
</dbReference>
<dbReference type="PANTHER" id="PTHR46649">
    <property type="match status" value="1"/>
</dbReference>
<accession>A0ABW0MZW8</accession>
<keyword evidence="1" id="KW-0378">Hydrolase</keyword>
<evidence type="ECO:0000313" key="2">
    <source>
        <dbReference type="Proteomes" id="UP001595956"/>
    </source>
</evidence>
<dbReference type="EMBL" id="JBHSMD010000003">
    <property type="protein sequence ID" value="MFC5493665.1"/>
    <property type="molecule type" value="Genomic_DNA"/>
</dbReference>
<dbReference type="Proteomes" id="UP001595956">
    <property type="component" value="Unassembled WGS sequence"/>
</dbReference>
<dbReference type="SUPFAM" id="SSF56784">
    <property type="entry name" value="HAD-like"/>
    <property type="match status" value="1"/>
</dbReference>
<reference evidence="2" key="1">
    <citation type="journal article" date="2019" name="Int. J. Syst. Evol. Microbiol.">
        <title>The Global Catalogue of Microorganisms (GCM) 10K type strain sequencing project: providing services to taxonomists for standard genome sequencing and annotation.</title>
        <authorList>
            <consortium name="The Broad Institute Genomics Platform"/>
            <consortium name="The Broad Institute Genome Sequencing Center for Infectious Disease"/>
            <person name="Wu L."/>
            <person name="Ma J."/>
        </authorList>
    </citation>
    <scope>NUCLEOTIDE SEQUENCE [LARGE SCALE GENOMIC DNA]</scope>
    <source>
        <strain evidence="2">KACC 13778</strain>
    </source>
</reference>
<dbReference type="InterPro" id="IPR036412">
    <property type="entry name" value="HAD-like_sf"/>
</dbReference>
<evidence type="ECO:0000313" key="1">
    <source>
        <dbReference type="EMBL" id="MFC5493665.1"/>
    </source>
</evidence>
<dbReference type="NCBIfam" id="TIGR01509">
    <property type="entry name" value="HAD-SF-IA-v3"/>
    <property type="match status" value="1"/>
</dbReference>
<dbReference type="InterPro" id="IPR006439">
    <property type="entry name" value="HAD-SF_hydro_IA"/>
</dbReference>
<dbReference type="EC" id="3.1.3.-" evidence="1"/>
<comment type="caution">
    <text evidence="1">The sequence shown here is derived from an EMBL/GenBank/DDBJ whole genome shotgun (WGS) entry which is preliminary data.</text>
</comment>
<gene>
    <name evidence="1" type="ORF">ACFPKY_11175</name>
</gene>
<dbReference type="PRINTS" id="PR00413">
    <property type="entry name" value="HADHALOGNASE"/>
</dbReference>
<dbReference type="Pfam" id="PF00702">
    <property type="entry name" value="Hydrolase"/>
    <property type="match status" value="1"/>
</dbReference>
<keyword evidence="2" id="KW-1185">Reference proteome</keyword>
<dbReference type="GO" id="GO:0016787">
    <property type="term" value="F:hydrolase activity"/>
    <property type="evidence" value="ECO:0007669"/>
    <property type="project" value="UniProtKB-KW"/>
</dbReference>
<proteinExistence type="predicted"/>
<dbReference type="InterPro" id="IPR023214">
    <property type="entry name" value="HAD_sf"/>
</dbReference>
<dbReference type="Gene3D" id="3.40.50.1000">
    <property type="entry name" value="HAD superfamily/HAD-like"/>
    <property type="match status" value="1"/>
</dbReference>
<organism evidence="1 2">
    <name type="scientific">Nocardioides caricicola</name>
    <dbReference type="NCBI Taxonomy" id="634770"/>
    <lineage>
        <taxon>Bacteria</taxon>
        <taxon>Bacillati</taxon>
        <taxon>Actinomycetota</taxon>
        <taxon>Actinomycetes</taxon>
        <taxon>Propionibacteriales</taxon>
        <taxon>Nocardioidaceae</taxon>
        <taxon>Nocardioides</taxon>
    </lineage>
</organism>
<dbReference type="PANTHER" id="PTHR46649:SF4">
    <property type="entry name" value="HALOACID DEHALOGENASE-LIKE HYDROLASE (HAD) SUPERFAMILY PROTEIN"/>
    <property type="match status" value="1"/>
</dbReference>
<protein>
    <submittedName>
        <fullName evidence="1">HAD family hydrolase</fullName>
        <ecNumber evidence="1">3.1.3.-</ecNumber>
    </submittedName>
</protein>
<sequence length="213" mass="22477">MPRYDACLIDVYETVVTMDQVRHLELLAERAGASPDDFCAQTGTWAERVTDGRAPLPEAMAAVLEALGRPAGEDAAAALADADRELIVELATLPEDTVPFLEGLRAAGVRTAFVSNCNENTRHLLDGLGLTGLVDELVLSCEVGVAKPDPRIYGVALDRLDVPPERAVLVDDLASYCESAEAFGMASVRIDRAGGTGDVDTLAGLAERLAGPT</sequence>
<name>A0ABW0MZW8_9ACTN</name>